<feature type="domain" description="N-acetyltransferase" evidence="1">
    <location>
        <begin position="1"/>
        <end position="141"/>
    </location>
</feature>
<dbReference type="Gene3D" id="3.40.630.30">
    <property type="match status" value="1"/>
</dbReference>
<dbReference type="PROSITE" id="PS51186">
    <property type="entry name" value="GNAT"/>
    <property type="match status" value="1"/>
</dbReference>
<evidence type="ECO:0000259" key="1">
    <source>
        <dbReference type="PROSITE" id="PS51186"/>
    </source>
</evidence>
<dbReference type="EMBL" id="QFYQ01000002">
    <property type="protein sequence ID" value="RAK51654.1"/>
    <property type="molecule type" value="Genomic_DNA"/>
</dbReference>
<dbReference type="SUPFAM" id="SSF55729">
    <property type="entry name" value="Acyl-CoA N-acyltransferases (Nat)"/>
    <property type="match status" value="1"/>
</dbReference>
<comment type="caution">
    <text evidence="2">The sequence shown here is derived from an EMBL/GenBank/DDBJ whole genome shotgun (WGS) entry which is preliminary data.</text>
</comment>
<dbReference type="OrthoDB" id="9797178at2"/>
<sequence>MIRYARATDHAAIAEVVEAAFGRADEARLVERLRADADAMFELVAVEDGRIVGHIMFSRLWADRYELYAALAPVAVAPELQRSGVGSALVRRGVECAPEFGAAGLLVLGDPAYYGRFGFSREAAANVASPYSALPAFQALALDPGAFAGPMTVAYPDAFGGRDA</sequence>
<keyword evidence="3" id="KW-1185">Reference proteome</keyword>
<protein>
    <submittedName>
        <fullName evidence="2">N-acetyltransferase</fullName>
    </submittedName>
</protein>
<evidence type="ECO:0000313" key="3">
    <source>
        <dbReference type="Proteomes" id="UP000249254"/>
    </source>
</evidence>
<dbReference type="CDD" id="cd04301">
    <property type="entry name" value="NAT_SF"/>
    <property type="match status" value="1"/>
</dbReference>
<gene>
    <name evidence="2" type="ORF">DJ017_17615</name>
</gene>
<dbReference type="InterPro" id="IPR016181">
    <property type="entry name" value="Acyl_CoA_acyltransferase"/>
</dbReference>
<accession>A0A328AE26</accession>
<keyword evidence="2" id="KW-0808">Transferase</keyword>
<evidence type="ECO:0000313" key="2">
    <source>
        <dbReference type="EMBL" id="RAK51654.1"/>
    </source>
</evidence>
<dbReference type="Proteomes" id="UP000249254">
    <property type="component" value="Unassembled WGS sequence"/>
</dbReference>
<dbReference type="AlphaFoldDB" id="A0A328AE26"/>
<organism evidence="2 3">
    <name type="scientific">Phenylobacterium soli</name>
    <dbReference type="NCBI Taxonomy" id="2170551"/>
    <lineage>
        <taxon>Bacteria</taxon>
        <taxon>Pseudomonadati</taxon>
        <taxon>Pseudomonadota</taxon>
        <taxon>Alphaproteobacteria</taxon>
        <taxon>Caulobacterales</taxon>
        <taxon>Caulobacteraceae</taxon>
        <taxon>Phenylobacterium</taxon>
    </lineage>
</organism>
<proteinExistence type="predicted"/>
<name>A0A328AE26_9CAUL</name>
<reference evidence="3" key="1">
    <citation type="submission" date="2018-05" db="EMBL/GenBank/DDBJ databases">
        <authorList>
            <person name="Li X."/>
        </authorList>
    </citation>
    <scope>NUCLEOTIDE SEQUENCE [LARGE SCALE GENOMIC DNA]</scope>
    <source>
        <strain evidence="3">LX32</strain>
    </source>
</reference>
<dbReference type="InterPro" id="IPR000182">
    <property type="entry name" value="GNAT_dom"/>
</dbReference>
<dbReference type="GO" id="GO:0016747">
    <property type="term" value="F:acyltransferase activity, transferring groups other than amino-acyl groups"/>
    <property type="evidence" value="ECO:0007669"/>
    <property type="project" value="InterPro"/>
</dbReference>
<dbReference type="RefSeq" id="WP_111530216.1">
    <property type="nucleotide sequence ID" value="NZ_JBHRSG010000003.1"/>
</dbReference>
<dbReference type="Pfam" id="PF00583">
    <property type="entry name" value="Acetyltransf_1"/>
    <property type="match status" value="1"/>
</dbReference>